<sequence>MSKVYGSLENAFQTKASEMLRTGLKSRCRTGQITDGLGCLTNCRCSRVVKCIKDRRRQQRHRLPSSSLKKIPTSKFTKGDPYETCAICLEDYQEGEKLRVLPCSHAYHCKCIDPWLTKNRRVCPVCKRKVFAHDERVSDSGSDTETDDTTPLVRGETVTQQGGGTFAPQRVSRPNPDGRKEDTLNFNFVSSGEHSINTTELDQSGSRVALLGSHEGVEEEEGQDAATALDVPVTTTPDDSKGRKLDLVASPLLSNKIHLTRQAFWLEKKPKLPLNTKRMARNKIPIIANSSGRELKPFIQSVSHLSRFLYNPSLPNPTPTLANEAHARIVTKVTWRSRGFLVLLEGGSRDLAGQEQFLDKPRPRIWWVRDITPRKQLREEMLLKVRASHKIRIKQELDYLARVFVVSQNPGHVFFSGLENKCNRTLSAQLIHREMHRRLYQIPDLVDVDLEAKGGFGRDEACEELEQDLVVGHTGSGDGVVAKARGEPCQVRGEEGGLGSAAVARQQEDCRQQREVSLEDGLFTASYYPFGLYALGTSYSNGLGIGKVELEEVNPHLRGGRVENHLGKTTPSSPDRDSNLDLPVLSSRAPYDKHVSQLRHRGGLYIIEAEEWKTTLDAPDLDSNLDLPVIGNLVYYESSTLDQVDAKAVHFGLRYPVVNIVHCCISQYFQYLDNEIERLLFEKYRIVGMYEASNTSTSITVSGLRIGPGTNSSVGRRATDRAKMSDSKGYILVNYIKLTLKRKSAMREGMRSYVHSVECLLMVSCTPTLGTIENILAMWAEAKWAPRTSRSAIKSRTMLPIRDFRSGPWGTESCSSHTSISRVRSISTTSGTLSTTRPSIEHNRRNRDDSTRLRSREGLVGHTRSSLNNAPPLPTWGFEAILRIRLHFNLTHLDTNVRHMENLTCGGPGGLKKFGNRWTRRTLPVPVACRVCGDKSYGKHYGVFCCDGCSCFFKRSIRRKMLYTCIAGKGLCVVDKARRNWCPHCRLQRCFAVNMNTAAVQEERGPRRPKCRNEPTECSTYNGGMLHGCYKPGTAAMFGPTGHWATVLGTGMYHSEDTSPFRRVIPRHQTSPPFSFMSLQVPVRGEFYHEIAAQILLMSLRQSRRNEHFSVLPRCDQDAILRQVWSELFLLHAAYWPIDVSALISTGSGEFSKHTAILFLGVLTRRHVGTGVERALPSSRCLLAHRRVRAHTTGSGGEFSKHAAILFLGVLTRRHVGTGVERAVPAFNRTSTEQRDPCMTTSGLLRRVLEMCQKLNLDAVELSLLETLILCRTGIGRVKLEGVNPHLRGGRVEYHLGTPPPQFTRPRFEPRSPRPHSRAQHDERVSQLRHQYKYRVQFYSSGDLGGKVSDFFAGGPRFSPRRGPLNVPPDLVVNDDLEKILSGSRARAQTTLGHYVRRTSPHQPARFGDLLLILPVLCGPSSRGLQNMLFRPIIGDIPVEQPFVGTPDSSTSSPWCLFGKTDVQRGSGRMRPATSSFSSVSALQVLSDVSCFIRSLFDLVRVFSCDLRRAQLVRNASYSSPMATLVLTDSIKMLPDQITYPYAEPYDLQKHVESYLEQLRYPRGLMDYSCSSPDYR</sequence>
<dbReference type="InterPro" id="IPR013083">
    <property type="entry name" value="Znf_RING/FYVE/PHD"/>
</dbReference>
<reference evidence="15" key="1">
    <citation type="submission" date="2020-11" db="EMBL/GenBank/DDBJ databases">
        <authorList>
            <person name="Tran Van P."/>
        </authorList>
    </citation>
    <scope>NUCLEOTIDE SEQUENCE</scope>
</reference>
<dbReference type="InterPro" id="IPR000536">
    <property type="entry name" value="Nucl_hrmn_rcpt_lig-bd"/>
</dbReference>
<keyword evidence="3 10" id="KW-0863">Zinc-finger</keyword>
<accession>A0A7R9G0Y2</accession>
<dbReference type="Gene3D" id="3.30.40.10">
    <property type="entry name" value="Zinc/RING finger domain, C3HC4 (zinc finger)"/>
    <property type="match status" value="1"/>
</dbReference>
<keyword evidence="6" id="KW-0238">DNA-binding</keyword>
<evidence type="ECO:0000256" key="3">
    <source>
        <dbReference type="ARBA" id="ARBA00022771"/>
    </source>
</evidence>
<dbReference type="SMART" id="SM00184">
    <property type="entry name" value="RING"/>
    <property type="match status" value="1"/>
</dbReference>
<comment type="subcellular location">
    <subcellularLocation>
        <location evidence="1">Nucleus</location>
    </subcellularLocation>
</comment>
<dbReference type="PROSITE" id="PS00031">
    <property type="entry name" value="NUCLEAR_REC_DBD_1"/>
    <property type="match status" value="1"/>
</dbReference>
<protein>
    <submittedName>
        <fullName evidence="15">Uncharacterized protein</fullName>
    </submittedName>
</protein>
<evidence type="ECO:0000256" key="8">
    <source>
        <dbReference type="ARBA" id="ARBA00023170"/>
    </source>
</evidence>
<evidence type="ECO:0000259" key="14">
    <source>
        <dbReference type="PROSITE" id="PS51843"/>
    </source>
</evidence>
<evidence type="ECO:0000256" key="9">
    <source>
        <dbReference type="ARBA" id="ARBA00023242"/>
    </source>
</evidence>
<feature type="compositionally biased region" description="Low complexity" evidence="11">
    <location>
        <begin position="825"/>
        <end position="838"/>
    </location>
</feature>
<evidence type="ECO:0000313" key="15">
    <source>
        <dbReference type="EMBL" id="CAD7262805.1"/>
    </source>
</evidence>
<dbReference type="GO" id="GO:0043565">
    <property type="term" value="F:sequence-specific DNA binding"/>
    <property type="evidence" value="ECO:0007669"/>
    <property type="project" value="InterPro"/>
</dbReference>
<proteinExistence type="predicted"/>
<evidence type="ECO:0000256" key="2">
    <source>
        <dbReference type="ARBA" id="ARBA00022723"/>
    </source>
</evidence>
<dbReference type="SUPFAM" id="SSF57716">
    <property type="entry name" value="Glucocorticoid receptor-like (DNA-binding domain)"/>
    <property type="match status" value="1"/>
</dbReference>
<keyword evidence="4" id="KW-0862">Zinc</keyword>
<evidence type="ECO:0000259" key="13">
    <source>
        <dbReference type="PROSITE" id="PS51030"/>
    </source>
</evidence>
<dbReference type="PRINTS" id="PR00047">
    <property type="entry name" value="STROIDFINGER"/>
</dbReference>
<feature type="region of interest" description="Disordered" evidence="11">
    <location>
        <begin position="825"/>
        <end position="864"/>
    </location>
</feature>
<dbReference type="SMART" id="SM00399">
    <property type="entry name" value="ZnF_C4"/>
    <property type="match status" value="1"/>
</dbReference>
<evidence type="ECO:0000256" key="10">
    <source>
        <dbReference type="PROSITE-ProRule" id="PRU00175"/>
    </source>
</evidence>
<organism evidence="15">
    <name type="scientific">Timema shepardi</name>
    <name type="common">Walking stick</name>
    <dbReference type="NCBI Taxonomy" id="629360"/>
    <lineage>
        <taxon>Eukaryota</taxon>
        <taxon>Metazoa</taxon>
        <taxon>Ecdysozoa</taxon>
        <taxon>Arthropoda</taxon>
        <taxon>Hexapoda</taxon>
        <taxon>Insecta</taxon>
        <taxon>Pterygota</taxon>
        <taxon>Neoptera</taxon>
        <taxon>Polyneoptera</taxon>
        <taxon>Phasmatodea</taxon>
        <taxon>Timematodea</taxon>
        <taxon>Timematoidea</taxon>
        <taxon>Timematidae</taxon>
        <taxon>Timema</taxon>
    </lineage>
</organism>
<feature type="region of interest" description="Disordered" evidence="11">
    <location>
        <begin position="1291"/>
        <end position="1325"/>
    </location>
</feature>
<feature type="region of interest" description="Disordered" evidence="11">
    <location>
        <begin position="137"/>
        <end position="181"/>
    </location>
</feature>
<evidence type="ECO:0000256" key="7">
    <source>
        <dbReference type="ARBA" id="ARBA00023163"/>
    </source>
</evidence>
<dbReference type="Gene3D" id="1.10.565.10">
    <property type="entry name" value="Retinoid X Receptor"/>
    <property type="match status" value="1"/>
</dbReference>
<dbReference type="CDD" id="cd06957">
    <property type="entry name" value="NR_DBD_PNR_like_2"/>
    <property type="match status" value="1"/>
</dbReference>
<keyword evidence="5" id="KW-0805">Transcription regulation</keyword>
<feature type="domain" description="NR LBD" evidence="14">
    <location>
        <begin position="1056"/>
        <end position="1450"/>
    </location>
</feature>
<evidence type="ECO:0000256" key="5">
    <source>
        <dbReference type="ARBA" id="ARBA00023015"/>
    </source>
</evidence>
<dbReference type="GO" id="GO:0008270">
    <property type="term" value="F:zinc ion binding"/>
    <property type="evidence" value="ECO:0007669"/>
    <property type="project" value="UniProtKB-KW"/>
</dbReference>
<dbReference type="CDD" id="cd16796">
    <property type="entry name" value="RING-H2_RNF13"/>
    <property type="match status" value="1"/>
</dbReference>
<dbReference type="GO" id="GO:0005634">
    <property type="term" value="C:nucleus"/>
    <property type="evidence" value="ECO:0007669"/>
    <property type="project" value="UniProtKB-SubCell"/>
</dbReference>
<dbReference type="GO" id="GO:0003700">
    <property type="term" value="F:DNA-binding transcription factor activity"/>
    <property type="evidence" value="ECO:0007669"/>
    <property type="project" value="InterPro"/>
</dbReference>
<gene>
    <name evidence="15" type="ORF">TSIB3V08_LOCUS6901</name>
</gene>
<feature type="compositionally biased region" description="Basic and acidic residues" evidence="11">
    <location>
        <begin position="839"/>
        <end position="859"/>
    </location>
</feature>
<feature type="domain" description="RING-type" evidence="12">
    <location>
        <begin position="85"/>
        <end position="127"/>
    </location>
</feature>
<dbReference type="InterPro" id="IPR013088">
    <property type="entry name" value="Znf_NHR/GATA"/>
</dbReference>
<name>A0A7R9G0Y2_TIMSH</name>
<dbReference type="PROSITE" id="PS50089">
    <property type="entry name" value="ZF_RING_2"/>
    <property type="match status" value="1"/>
</dbReference>
<evidence type="ECO:0000259" key="12">
    <source>
        <dbReference type="PROSITE" id="PS50089"/>
    </source>
</evidence>
<dbReference type="InterPro" id="IPR035500">
    <property type="entry name" value="NHR-like_dom_sf"/>
</dbReference>
<evidence type="ECO:0000256" key="1">
    <source>
        <dbReference type="ARBA" id="ARBA00004123"/>
    </source>
</evidence>
<dbReference type="FunFam" id="3.30.40.10:FF:000429">
    <property type="entry name" value="E3 ubiquitin-protein ligase RNF13"/>
    <property type="match status" value="1"/>
</dbReference>
<dbReference type="InterPro" id="IPR050274">
    <property type="entry name" value="Nuclear_hormone_rcpt_NR2"/>
</dbReference>
<dbReference type="Pfam" id="PF13639">
    <property type="entry name" value="zf-RING_2"/>
    <property type="match status" value="1"/>
</dbReference>
<keyword evidence="2" id="KW-0479">Metal-binding</keyword>
<dbReference type="PROSITE" id="PS51843">
    <property type="entry name" value="NR_LBD"/>
    <property type="match status" value="1"/>
</dbReference>
<evidence type="ECO:0000256" key="11">
    <source>
        <dbReference type="SAM" id="MobiDB-lite"/>
    </source>
</evidence>
<dbReference type="PANTHER" id="PTHR24083">
    <property type="entry name" value="NUCLEAR HORMONE RECEPTOR"/>
    <property type="match status" value="1"/>
</dbReference>
<dbReference type="InterPro" id="IPR001841">
    <property type="entry name" value="Znf_RING"/>
</dbReference>
<dbReference type="PROSITE" id="PS51030">
    <property type="entry name" value="NUCLEAR_REC_DBD_2"/>
    <property type="match status" value="1"/>
</dbReference>
<dbReference type="Gene3D" id="3.30.50.10">
    <property type="entry name" value="Erythroid Transcription Factor GATA-1, subunit A"/>
    <property type="match status" value="1"/>
</dbReference>
<evidence type="ECO:0000256" key="4">
    <source>
        <dbReference type="ARBA" id="ARBA00022833"/>
    </source>
</evidence>
<dbReference type="SUPFAM" id="SSF48508">
    <property type="entry name" value="Nuclear receptor ligand-binding domain"/>
    <property type="match status" value="1"/>
</dbReference>
<dbReference type="InterPro" id="IPR001628">
    <property type="entry name" value="Znf_hrmn_rcpt"/>
</dbReference>
<keyword evidence="8" id="KW-0675">Receptor</keyword>
<dbReference type="EMBL" id="OC003095">
    <property type="protein sequence ID" value="CAD7262805.1"/>
    <property type="molecule type" value="Genomic_DNA"/>
</dbReference>
<evidence type="ECO:0000256" key="6">
    <source>
        <dbReference type="ARBA" id="ARBA00023125"/>
    </source>
</evidence>
<feature type="domain" description="Nuclear receptor" evidence="13">
    <location>
        <begin position="926"/>
        <end position="1002"/>
    </location>
</feature>
<feature type="region of interest" description="Disordered" evidence="11">
    <location>
        <begin position="560"/>
        <end position="581"/>
    </location>
</feature>
<feature type="region of interest" description="Disordered" evidence="11">
    <location>
        <begin position="216"/>
        <end position="241"/>
    </location>
</feature>
<keyword evidence="7" id="KW-0804">Transcription</keyword>
<dbReference type="SUPFAM" id="SSF57850">
    <property type="entry name" value="RING/U-box"/>
    <property type="match status" value="1"/>
</dbReference>
<keyword evidence="9" id="KW-0539">Nucleus</keyword>
<dbReference type="Pfam" id="PF00105">
    <property type="entry name" value="zf-C4"/>
    <property type="match status" value="1"/>
</dbReference>